<dbReference type="Proteomes" id="UP001630127">
    <property type="component" value="Unassembled WGS sequence"/>
</dbReference>
<sequence length="102" mass="11266">AWAGRAGGQHSFGKISGVLHLFMVLLAGLNNCSSLSAISSIWKWGGVLGAWDFERRGPFSLGNFSYSGMRAHIDFVCLQLVRHLHVTMDTTPHHQVLNYGIR</sequence>
<keyword evidence="1" id="KW-0732">Signal</keyword>
<evidence type="ECO:0000313" key="3">
    <source>
        <dbReference type="Proteomes" id="UP001630127"/>
    </source>
</evidence>
<gene>
    <name evidence="2" type="ORF">ACH5RR_019824</name>
</gene>
<dbReference type="EMBL" id="JBJUIK010000008">
    <property type="protein sequence ID" value="KAL3521675.1"/>
    <property type="molecule type" value="Genomic_DNA"/>
</dbReference>
<accession>A0ABD2ZQF6</accession>
<comment type="caution">
    <text evidence="2">The sequence shown here is derived from an EMBL/GenBank/DDBJ whole genome shotgun (WGS) entry which is preliminary data.</text>
</comment>
<dbReference type="AlphaFoldDB" id="A0ABD2ZQF6"/>
<feature type="chain" id="PRO_5044862076" evidence="1">
    <location>
        <begin position="35"/>
        <end position="102"/>
    </location>
</feature>
<protein>
    <submittedName>
        <fullName evidence="2">Uncharacterized protein</fullName>
    </submittedName>
</protein>
<feature type="signal peptide" evidence="1">
    <location>
        <begin position="1"/>
        <end position="34"/>
    </location>
</feature>
<keyword evidence="3" id="KW-1185">Reference proteome</keyword>
<proteinExistence type="predicted"/>
<reference evidence="2 3" key="1">
    <citation type="submission" date="2024-11" db="EMBL/GenBank/DDBJ databases">
        <title>A near-complete genome assembly of Cinchona calisaya.</title>
        <authorList>
            <person name="Lian D.C."/>
            <person name="Zhao X.W."/>
            <person name="Wei L."/>
        </authorList>
    </citation>
    <scope>NUCLEOTIDE SEQUENCE [LARGE SCALE GENOMIC DNA]</scope>
    <source>
        <tissue evidence="2">Nenye</tissue>
    </source>
</reference>
<feature type="non-terminal residue" evidence="2">
    <location>
        <position position="1"/>
    </location>
</feature>
<evidence type="ECO:0000313" key="2">
    <source>
        <dbReference type="EMBL" id="KAL3521675.1"/>
    </source>
</evidence>
<name>A0ABD2ZQF6_9GENT</name>
<organism evidence="2 3">
    <name type="scientific">Cinchona calisaya</name>
    <dbReference type="NCBI Taxonomy" id="153742"/>
    <lineage>
        <taxon>Eukaryota</taxon>
        <taxon>Viridiplantae</taxon>
        <taxon>Streptophyta</taxon>
        <taxon>Embryophyta</taxon>
        <taxon>Tracheophyta</taxon>
        <taxon>Spermatophyta</taxon>
        <taxon>Magnoliopsida</taxon>
        <taxon>eudicotyledons</taxon>
        <taxon>Gunneridae</taxon>
        <taxon>Pentapetalae</taxon>
        <taxon>asterids</taxon>
        <taxon>lamiids</taxon>
        <taxon>Gentianales</taxon>
        <taxon>Rubiaceae</taxon>
        <taxon>Cinchonoideae</taxon>
        <taxon>Cinchoneae</taxon>
        <taxon>Cinchona</taxon>
    </lineage>
</organism>
<evidence type="ECO:0000256" key="1">
    <source>
        <dbReference type="SAM" id="SignalP"/>
    </source>
</evidence>